<dbReference type="PANTHER" id="PTHR39201:SF1">
    <property type="entry name" value="FLAVODOXIN-LIKE DOMAIN-CONTAINING PROTEIN"/>
    <property type="match status" value="1"/>
</dbReference>
<keyword evidence="1" id="KW-0285">Flavoprotein</keyword>
<feature type="signal peptide" evidence="3">
    <location>
        <begin position="1"/>
        <end position="21"/>
    </location>
</feature>
<accession>A0A7Y6RFF8</accession>
<keyword evidence="2" id="KW-0288">FMN</keyword>
<dbReference type="SUPFAM" id="SSF52218">
    <property type="entry name" value="Flavoproteins"/>
    <property type="match status" value="1"/>
</dbReference>
<evidence type="ECO:0000256" key="3">
    <source>
        <dbReference type="SAM" id="SignalP"/>
    </source>
</evidence>
<evidence type="ECO:0000256" key="2">
    <source>
        <dbReference type="ARBA" id="ARBA00022643"/>
    </source>
</evidence>
<evidence type="ECO:0000313" key="5">
    <source>
        <dbReference type="EMBL" id="NVF15791.1"/>
    </source>
</evidence>
<name>A0A7Y6RFF8_9GAMM</name>
<keyword evidence="6" id="KW-1185">Reference proteome</keyword>
<reference evidence="5 6" key="1">
    <citation type="submission" date="2020-06" db="EMBL/GenBank/DDBJ databases">
        <title>Halomonas sp. QX-1 draft genome sequence.</title>
        <authorList>
            <person name="Qiu X."/>
        </authorList>
    </citation>
    <scope>NUCLEOTIDE SEQUENCE [LARGE SCALE GENOMIC DNA]</scope>
    <source>
        <strain evidence="5 6">QX-1</strain>
    </source>
</reference>
<dbReference type="PANTHER" id="PTHR39201">
    <property type="entry name" value="EXPORTED PROTEIN-RELATED"/>
    <property type="match status" value="1"/>
</dbReference>
<dbReference type="AlphaFoldDB" id="A0A7Y6RFF8"/>
<dbReference type="Pfam" id="PF12682">
    <property type="entry name" value="Flavodoxin_4"/>
    <property type="match status" value="1"/>
</dbReference>
<dbReference type="Proteomes" id="UP000589984">
    <property type="component" value="Unassembled WGS sequence"/>
</dbReference>
<evidence type="ECO:0000259" key="4">
    <source>
        <dbReference type="PROSITE" id="PS50902"/>
    </source>
</evidence>
<dbReference type="PROSITE" id="PS50902">
    <property type="entry name" value="FLAVODOXIN_LIKE"/>
    <property type="match status" value="1"/>
</dbReference>
<sequence>MLYFRFTLLMATLSASSTLYAQEQESESDLQSDDANLIVYLTRTNNTKAVASMIHEAVGGELIELALESPYPEDYESIVSQVDEENETGYLPPLETTIGNIEQYDTIFIGFPTWDMTLPPPMKSFLSEYDLSGKTVIPFNTNGGYGLGSTLEVIEELCAGCQILEAFETKGGLERDGILLAIKNERQEEVEADVLAWLESIGYSALR</sequence>
<dbReference type="GO" id="GO:0010181">
    <property type="term" value="F:FMN binding"/>
    <property type="evidence" value="ECO:0007669"/>
    <property type="project" value="InterPro"/>
</dbReference>
<organism evidence="5 6">
    <name type="scientific">Vreelandella maris</name>
    <dbReference type="NCBI Taxonomy" id="2729617"/>
    <lineage>
        <taxon>Bacteria</taxon>
        <taxon>Pseudomonadati</taxon>
        <taxon>Pseudomonadota</taxon>
        <taxon>Gammaproteobacteria</taxon>
        <taxon>Oceanospirillales</taxon>
        <taxon>Halomonadaceae</taxon>
        <taxon>Vreelandella</taxon>
    </lineage>
</organism>
<dbReference type="InterPro" id="IPR008254">
    <property type="entry name" value="Flavodoxin/NO_synth"/>
</dbReference>
<comment type="caution">
    <text evidence="5">The sequence shown here is derived from an EMBL/GenBank/DDBJ whole genome shotgun (WGS) entry which is preliminary data.</text>
</comment>
<dbReference type="RefSeq" id="WP_176304492.1">
    <property type="nucleotide sequence ID" value="NZ_JABWCV010000023.1"/>
</dbReference>
<dbReference type="EMBL" id="JABWCV010000023">
    <property type="protein sequence ID" value="NVF15791.1"/>
    <property type="molecule type" value="Genomic_DNA"/>
</dbReference>
<dbReference type="Gene3D" id="3.40.50.360">
    <property type="match status" value="1"/>
</dbReference>
<gene>
    <name evidence="5" type="ORF">HUO07_16660</name>
</gene>
<proteinExistence type="predicted"/>
<evidence type="ECO:0000256" key="1">
    <source>
        <dbReference type="ARBA" id="ARBA00022630"/>
    </source>
</evidence>
<feature type="domain" description="Flavodoxin-like" evidence="4">
    <location>
        <begin position="36"/>
        <end position="202"/>
    </location>
</feature>
<dbReference type="InterPro" id="IPR029039">
    <property type="entry name" value="Flavoprotein-like_sf"/>
</dbReference>
<evidence type="ECO:0000313" key="6">
    <source>
        <dbReference type="Proteomes" id="UP000589984"/>
    </source>
</evidence>
<feature type="chain" id="PRO_5030780553" evidence="3">
    <location>
        <begin position="22"/>
        <end position="207"/>
    </location>
</feature>
<protein>
    <submittedName>
        <fullName evidence="5">Flavodoxin</fullName>
    </submittedName>
</protein>
<keyword evidence="3" id="KW-0732">Signal</keyword>